<proteinExistence type="predicted"/>
<reference evidence="2 3" key="1">
    <citation type="journal article" date="2013" name="J. Virol.">
        <title>Comparative genomics of carp herpesviruses.</title>
        <authorList>
            <person name="Davison A.J."/>
            <person name="Kurobe T."/>
            <person name="Gatherer D."/>
            <person name="Cunningham C."/>
            <person name="Korf I."/>
            <person name="Fukuda H."/>
            <person name="Hedrick R.P."/>
            <person name="Waltzek T.B."/>
        </authorList>
    </citation>
    <scope>NUCLEOTIDE SEQUENCE [LARGE SCALE GENOMIC DNA]</scope>
    <source>
        <strain evidence="2">ST-J1</strain>
    </source>
</reference>
<protein>
    <submittedName>
        <fullName evidence="2">Protein ORF87</fullName>
    </submittedName>
</protein>
<dbReference type="KEGG" id="vg:14011322"/>
<feature type="compositionally biased region" description="Basic and acidic residues" evidence="1">
    <location>
        <begin position="1052"/>
        <end position="1063"/>
    </location>
</feature>
<dbReference type="Proteomes" id="UP000101183">
    <property type="component" value="Segment"/>
</dbReference>
<feature type="region of interest" description="Disordered" evidence="1">
    <location>
        <begin position="1052"/>
        <end position="1106"/>
    </location>
</feature>
<name>K7PBP4_CYHV2</name>
<dbReference type="OrthoDB" id="323at10239"/>
<evidence type="ECO:0000313" key="2">
    <source>
        <dbReference type="EMBL" id="AFJ20516.1"/>
    </source>
</evidence>
<feature type="region of interest" description="Disordered" evidence="1">
    <location>
        <begin position="1"/>
        <end position="27"/>
    </location>
</feature>
<evidence type="ECO:0000256" key="1">
    <source>
        <dbReference type="SAM" id="MobiDB-lite"/>
    </source>
</evidence>
<dbReference type="RefSeq" id="YP_007003906.1">
    <property type="nucleotide sequence ID" value="NC_019495.1"/>
</dbReference>
<accession>K7PBP4</accession>
<sequence>MKRLYSQISSGGGGGESTPPPEYPLPTAAEMQSSVKLQKLNEWLMSPEAEGKQPPCVYFIGIQTIKRLGRVLPKIAYADRSSFLSDPSLLGENCSVIEKEKDVNIKIYYEAFLMDHELQYTTNIQTEKLKTKSISEILNWSPNPQDRLDPTFECIVQVVKLFMSTRTMTSTVSHVVAFVADQQNDCIAQPHHIHVAHLHKLNRKFFFKFHISNILSIDALSDNQVWQSKMCIMKKANMAYVAPNKAPVLSPGSVSTLPPTPEDHEKRLSIETFFLESSADRWRNFVHTNTQTALYFELLYNPETVVTFAINYFYHKIICGDTSGIFEEYFGSQQGQGWVYTDPACVEWLLTCLDLDKNLDIVVGPEDDSFGWTPRTDDDSDRFNVTNRVAFDNTAAWPDNCTNHAIAPEAQGLHHDTDLNKIYVISTESHQLDAFLGRPTNVQGVWHPNKHVPANNLTQACCNFVDKFYGKVLTGINGMPESKDQMGKFFNRGTDFSVLTKCRELLHVKVPVVFSGDGIYAYVMVKVKMDAVLGKAAYVAGNVHNKTLSASYTAALCKAAAELYPRDMLKTALGNLFTKCYCFCQSLTKRMVPVSYGREVDELIRTRDDINILVSLGPLPGEAKHPRVDPLCKPNSMGPPREFAGFEPVSWDMLDYHGPTSQVYSTYNANLVSDKTKAKTKSKRSAADGTGCENVESPCPSHSEADPALGLCGCGKPISHSPLERPPSLCSLLFSRTHIYYWCRNPAGNDAKVLGTKSLMTVVYTNPEIDSKVTMPNVFTAEFMRPNGNVDSLCAYGHTYFSTRTLNHKVGTLPNLEGINIGGTTVEIPVSYNISKEAIGRFNQFLYNKPSQDPPVIYFAQFSTSNNHQNYSPSRALRLKKKEESLIRPKSTHTNSPTTFFCFMNVIREGYISLSKLHNGHASQVYQSLYGIKNLTKKYTKPERELRMSVQENHTLDDLTGSEKLLKNIIWSMYKIIPGFRRHIDESQLFKVSLFINKTSSGEEIRINKLEKMLQSITSAYNSLKQDHERTISELRHIQSAKEFKALLEDVEKGETDGGRSTDDGGDALRGLLAATSGSHPMVGDGSGGRKSKPSSKKHKRVSDDR</sequence>
<organism evidence="2 3">
    <name type="scientific">Cyprinid herpesvirus 2</name>
    <name type="common">CyHV-2</name>
    <dbReference type="NCBI Taxonomy" id="317878"/>
    <lineage>
        <taxon>Viruses</taxon>
        <taxon>Duplodnaviria</taxon>
        <taxon>Heunggongvirae</taxon>
        <taxon>Peploviricota</taxon>
        <taxon>Herviviricetes</taxon>
        <taxon>Herpesvirales</taxon>
        <taxon>Alloherpesviridae</taxon>
        <taxon>Cyvirus</taxon>
        <taxon>Cyvirus cyprinidallo2</taxon>
    </lineage>
</organism>
<dbReference type="EMBL" id="JQ815364">
    <property type="protein sequence ID" value="AFJ20516.1"/>
    <property type="molecule type" value="Genomic_DNA"/>
</dbReference>
<keyword evidence="3" id="KW-1185">Reference proteome</keyword>
<dbReference type="GeneID" id="14011322"/>
<evidence type="ECO:0000313" key="3">
    <source>
        <dbReference type="Proteomes" id="UP000101183"/>
    </source>
</evidence>
<gene>
    <name evidence="2" type="ORF">CyHV2_ORF87</name>
</gene>
<feature type="compositionally biased region" description="Basic residues" evidence="1">
    <location>
        <begin position="1090"/>
        <end position="1106"/>
    </location>
</feature>